<dbReference type="InterPro" id="IPR052163">
    <property type="entry name" value="DGC-Regulatory_Protein"/>
</dbReference>
<dbReference type="EMBL" id="BOMY01000047">
    <property type="protein sequence ID" value="GIF24752.1"/>
    <property type="molecule type" value="Genomic_DNA"/>
</dbReference>
<evidence type="ECO:0000313" key="3">
    <source>
        <dbReference type="EMBL" id="GIF24752.1"/>
    </source>
</evidence>
<dbReference type="Gene3D" id="3.30.70.270">
    <property type="match status" value="1"/>
</dbReference>
<reference evidence="3" key="1">
    <citation type="submission" date="2021-01" db="EMBL/GenBank/DDBJ databases">
        <title>Whole genome shotgun sequence of Actinoplanes tereljensis NBRC 105297.</title>
        <authorList>
            <person name="Komaki H."/>
            <person name="Tamura T."/>
        </authorList>
    </citation>
    <scope>NUCLEOTIDE SEQUENCE</scope>
    <source>
        <strain evidence="3">NBRC 105297</strain>
    </source>
</reference>
<dbReference type="NCBIfam" id="TIGR00254">
    <property type="entry name" value="GGDEF"/>
    <property type="match status" value="1"/>
</dbReference>
<keyword evidence="4" id="KW-1185">Reference proteome</keyword>
<sequence>MILPRVLAVLVAGVLMQLLLPHLSDRVGIVVVSVPIGAAGFYAAAGFARWARTVRGRLRAGWRLGAVAACTFGVAYLVYIAAAVLDMPLKSSADGLSLVAAGMAMVALVLASPKLPDRAARFTLALDVTAVAGALYALAWQLILNGAQDHLSPGTYLMFTMVMAVESVGAALALVLMSRSTPTPDGYALRLLAAGLGAFALTAGVAVHNDVLNQPWYRTGAGGGYLIAALLIAVASRTVLPTGDKSGERVFAGIWPALPYIPVLLAIAEVIHAYARTGTLTPVLILFLLAAVLLAMLRQLLMLFTIRGLIGSLRHQAHHDALTGLPNRAAFYDLAGAQLANAQRHTAVLLLDLDGFKEVNDTMGHAAGDALLIEVGHRLQAALRAADTPARLGGDEFVAFLPALNDPSEADEVAHRLLYDIAEPIPVAGRELRIRASAGIAVCLGPGHDLDRLLLDADLSLYEAKDAGKGTFRRAGLLPAA</sequence>
<evidence type="ECO:0000259" key="2">
    <source>
        <dbReference type="PROSITE" id="PS50887"/>
    </source>
</evidence>
<name>A0A919NW11_9ACTN</name>
<dbReference type="PANTHER" id="PTHR46663">
    <property type="entry name" value="DIGUANYLATE CYCLASE DGCT-RELATED"/>
    <property type="match status" value="1"/>
</dbReference>
<feature type="transmembrane region" description="Helical" evidence="1">
    <location>
        <begin position="60"/>
        <end position="83"/>
    </location>
</feature>
<feature type="transmembrane region" description="Helical" evidence="1">
    <location>
        <begin position="188"/>
        <end position="208"/>
    </location>
</feature>
<dbReference type="PANTHER" id="PTHR46663:SF3">
    <property type="entry name" value="SLL0267 PROTEIN"/>
    <property type="match status" value="1"/>
</dbReference>
<feature type="domain" description="GGDEF" evidence="2">
    <location>
        <begin position="344"/>
        <end position="477"/>
    </location>
</feature>
<dbReference type="Pfam" id="PF00990">
    <property type="entry name" value="GGDEF"/>
    <property type="match status" value="1"/>
</dbReference>
<dbReference type="InterPro" id="IPR000160">
    <property type="entry name" value="GGDEF_dom"/>
</dbReference>
<dbReference type="Proteomes" id="UP000623608">
    <property type="component" value="Unassembled WGS sequence"/>
</dbReference>
<dbReference type="SUPFAM" id="SSF55073">
    <property type="entry name" value="Nucleotide cyclase"/>
    <property type="match status" value="1"/>
</dbReference>
<dbReference type="AlphaFoldDB" id="A0A919NW11"/>
<dbReference type="CDD" id="cd01949">
    <property type="entry name" value="GGDEF"/>
    <property type="match status" value="1"/>
</dbReference>
<feature type="transmembrane region" description="Helical" evidence="1">
    <location>
        <begin position="156"/>
        <end position="176"/>
    </location>
</feature>
<gene>
    <name evidence="3" type="ORF">Ate02nite_74820</name>
</gene>
<feature type="transmembrane region" description="Helical" evidence="1">
    <location>
        <begin position="280"/>
        <end position="297"/>
    </location>
</feature>
<dbReference type="InterPro" id="IPR043128">
    <property type="entry name" value="Rev_trsase/Diguanyl_cyclase"/>
</dbReference>
<feature type="transmembrane region" description="Helical" evidence="1">
    <location>
        <begin position="29"/>
        <end position="48"/>
    </location>
</feature>
<accession>A0A919NW11</accession>
<evidence type="ECO:0000256" key="1">
    <source>
        <dbReference type="SAM" id="Phobius"/>
    </source>
</evidence>
<organism evidence="3 4">
    <name type="scientific">Paractinoplanes tereljensis</name>
    <dbReference type="NCBI Taxonomy" id="571912"/>
    <lineage>
        <taxon>Bacteria</taxon>
        <taxon>Bacillati</taxon>
        <taxon>Actinomycetota</taxon>
        <taxon>Actinomycetes</taxon>
        <taxon>Micromonosporales</taxon>
        <taxon>Micromonosporaceae</taxon>
        <taxon>Paractinoplanes</taxon>
    </lineage>
</organism>
<evidence type="ECO:0000313" key="4">
    <source>
        <dbReference type="Proteomes" id="UP000623608"/>
    </source>
</evidence>
<dbReference type="RefSeq" id="WP_203812601.1">
    <property type="nucleotide sequence ID" value="NZ_BOMY01000047.1"/>
</dbReference>
<dbReference type="SMART" id="SM00267">
    <property type="entry name" value="GGDEF"/>
    <property type="match status" value="1"/>
</dbReference>
<protein>
    <recommendedName>
        <fullName evidence="2">GGDEF domain-containing protein</fullName>
    </recommendedName>
</protein>
<dbReference type="PROSITE" id="PS50887">
    <property type="entry name" value="GGDEF"/>
    <property type="match status" value="1"/>
</dbReference>
<feature type="transmembrane region" description="Helical" evidence="1">
    <location>
        <begin position="7"/>
        <end position="23"/>
    </location>
</feature>
<dbReference type="InterPro" id="IPR029787">
    <property type="entry name" value="Nucleotide_cyclase"/>
</dbReference>
<keyword evidence="1" id="KW-0472">Membrane</keyword>
<feature type="transmembrane region" description="Helical" evidence="1">
    <location>
        <begin position="252"/>
        <end position="274"/>
    </location>
</feature>
<keyword evidence="1" id="KW-0812">Transmembrane</keyword>
<feature type="transmembrane region" description="Helical" evidence="1">
    <location>
        <begin position="220"/>
        <end position="240"/>
    </location>
</feature>
<keyword evidence="1" id="KW-1133">Transmembrane helix</keyword>
<proteinExistence type="predicted"/>
<feature type="transmembrane region" description="Helical" evidence="1">
    <location>
        <begin position="124"/>
        <end position="144"/>
    </location>
</feature>
<comment type="caution">
    <text evidence="3">The sequence shown here is derived from an EMBL/GenBank/DDBJ whole genome shotgun (WGS) entry which is preliminary data.</text>
</comment>
<feature type="transmembrane region" description="Helical" evidence="1">
    <location>
        <begin position="95"/>
        <end position="112"/>
    </location>
</feature>